<dbReference type="STRING" id="1328759.A0A5C2SMX7"/>
<sequence length="442" mass="49967">MSTTVVVTEVPNTAWLCPRPLARCPSRFPLIPLLPHRPALKHLPSEVWSQILEHAFELYGPTGDVPEADAVKLKRGLLLVSKDLNAVALPIFYARVRIGSLRVLDKFAARLHAADQRWDSIRRIPYSAPGRWIQTLDLEPMHCASSEEVLHLDTVLNRIFPLVPFLSNLIVNAHTHLSRRALFTFTYRDGVQNIRVLKGVQLVTSARTDDDTFVELLRACTRLEELEIMGTGIDPTEMPAYDDDGMDIPSVHPLHLPFLRKLVALSMPSSAALFALLCSPLPALRHLTLTPYDEDTVPCSLVPRFIATHGGKLTSLHLYTVKQWPTVLFPTPETLLDICPSLRHASLELPLPRLSLSRAERHELEILSIPRPIQEFWGVLERLLPRLPKLRFVRARDVKWLGEGMSLRALQTGVQGEMSLWRRRLGRRGIQLLDAEWKPGTD</sequence>
<accession>A0A5C2SMX7</accession>
<dbReference type="AlphaFoldDB" id="A0A5C2SMX7"/>
<gene>
    <name evidence="1" type="ORF">L227DRAFT_541483</name>
</gene>
<dbReference type="InterPro" id="IPR032675">
    <property type="entry name" value="LRR_dom_sf"/>
</dbReference>
<dbReference type="OrthoDB" id="2595178at2759"/>
<dbReference type="EMBL" id="ML122253">
    <property type="protein sequence ID" value="RPD65001.1"/>
    <property type="molecule type" value="Genomic_DNA"/>
</dbReference>
<name>A0A5C2SMX7_9APHY</name>
<keyword evidence="2" id="KW-1185">Reference proteome</keyword>
<reference evidence="1" key="1">
    <citation type="journal article" date="2018" name="Genome Biol. Evol.">
        <title>Genomics and development of Lentinus tigrinus, a white-rot wood-decaying mushroom with dimorphic fruiting bodies.</title>
        <authorList>
            <person name="Wu B."/>
            <person name="Xu Z."/>
            <person name="Knudson A."/>
            <person name="Carlson A."/>
            <person name="Chen N."/>
            <person name="Kovaka S."/>
            <person name="LaButti K."/>
            <person name="Lipzen A."/>
            <person name="Pennachio C."/>
            <person name="Riley R."/>
            <person name="Schakwitz W."/>
            <person name="Umezawa K."/>
            <person name="Ohm R.A."/>
            <person name="Grigoriev I.V."/>
            <person name="Nagy L.G."/>
            <person name="Gibbons J."/>
            <person name="Hibbett D."/>
        </authorList>
    </citation>
    <scope>NUCLEOTIDE SEQUENCE [LARGE SCALE GENOMIC DNA]</scope>
    <source>
        <strain evidence="1">ALCF2SS1-6</strain>
    </source>
</reference>
<evidence type="ECO:0000313" key="1">
    <source>
        <dbReference type="EMBL" id="RPD65001.1"/>
    </source>
</evidence>
<dbReference type="Proteomes" id="UP000313359">
    <property type="component" value="Unassembled WGS sequence"/>
</dbReference>
<dbReference type="SUPFAM" id="SSF52047">
    <property type="entry name" value="RNI-like"/>
    <property type="match status" value="1"/>
</dbReference>
<evidence type="ECO:0000313" key="2">
    <source>
        <dbReference type="Proteomes" id="UP000313359"/>
    </source>
</evidence>
<proteinExistence type="predicted"/>
<protein>
    <recommendedName>
        <fullName evidence="3">F-box domain-containing protein</fullName>
    </recommendedName>
</protein>
<dbReference type="Gene3D" id="3.80.10.10">
    <property type="entry name" value="Ribonuclease Inhibitor"/>
    <property type="match status" value="1"/>
</dbReference>
<evidence type="ECO:0008006" key="3">
    <source>
        <dbReference type="Google" id="ProtNLM"/>
    </source>
</evidence>
<organism evidence="1 2">
    <name type="scientific">Lentinus tigrinus ALCF2SS1-6</name>
    <dbReference type="NCBI Taxonomy" id="1328759"/>
    <lineage>
        <taxon>Eukaryota</taxon>
        <taxon>Fungi</taxon>
        <taxon>Dikarya</taxon>
        <taxon>Basidiomycota</taxon>
        <taxon>Agaricomycotina</taxon>
        <taxon>Agaricomycetes</taxon>
        <taxon>Polyporales</taxon>
        <taxon>Polyporaceae</taxon>
        <taxon>Lentinus</taxon>
    </lineage>
</organism>